<proteinExistence type="predicted"/>
<organism evidence="1 2">
    <name type="scientific">Hyalomma asiaticum</name>
    <name type="common">Tick</name>
    <dbReference type="NCBI Taxonomy" id="266040"/>
    <lineage>
        <taxon>Eukaryota</taxon>
        <taxon>Metazoa</taxon>
        <taxon>Ecdysozoa</taxon>
        <taxon>Arthropoda</taxon>
        <taxon>Chelicerata</taxon>
        <taxon>Arachnida</taxon>
        <taxon>Acari</taxon>
        <taxon>Parasitiformes</taxon>
        <taxon>Ixodida</taxon>
        <taxon>Ixodoidea</taxon>
        <taxon>Ixodidae</taxon>
        <taxon>Hyalomminae</taxon>
        <taxon>Hyalomma</taxon>
    </lineage>
</organism>
<evidence type="ECO:0000313" key="1">
    <source>
        <dbReference type="EMBL" id="KAH6934115.1"/>
    </source>
</evidence>
<dbReference type="EMBL" id="CM023484">
    <property type="protein sequence ID" value="KAH6934115.1"/>
    <property type="molecule type" value="Genomic_DNA"/>
</dbReference>
<sequence length="94" mass="10345">MRSGAGTSDVPLVKWRFFEAMTPIMEVLHREPILCSNIEFGSLESVQTEKAGSQDAESTPTEADDFQDWPVPDAPDSPVDTEGQTESASRTTER</sequence>
<evidence type="ECO:0000313" key="2">
    <source>
        <dbReference type="Proteomes" id="UP000821845"/>
    </source>
</evidence>
<gene>
    <name evidence="1" type="ORF">HPB50_020568</name>
</gene>
<comment type="caution">
    <text evidence="1">The sequence shown here is derived from an EMBL/GenBank/DDBJ whole genome shotgun (WGS) entry which is preliminary data.</text>
</comment>
<accession>A0ACB7SHR5</accession>
<name>A0ACB7SHR5_HYAAI</name>
<dbReference type="Proteomes" id="UP000821845">
    <property type="component" value="Chromosome 4"/>
</dbReference>
<reference evidence="1" key="1">
    <citation type="submission" date="2020-05" db="EMBL/GenBank/DDBJ databases">
        <title>Large-scale comparative analyses of tick genomes elucidate their genetic diversity and vector capacities.</title>
        <authorList>
            <person name="Jia N."/>
            <person name="Wang J."/>
            <person name="Shi W."/>
            <person name="Du L."/>
            <person name="Sun Y."/>
            <person name="Zhan W."/>
            <person name="Jiang J."/>
            <person name="Wang Q."/>
            <person name="Zhang B."/>
            <person name="Ji P."/>
            <person name="Sakyi L.B."/>
            <person name="Cui X."/>
            <person name="Yuan T."/>
            <person name="Jiang B."/>
            <person name="Yang W."/>
            <person name="Lam T.T.-Y."/>
            <person name="Chang Q."/>
            <person name="Ding S."/>
            <person name="Wang X."/>
            <person name="Zhu J."/>
            <person name="Ruan X."/>
            <person name="Zhao L."/>
            <person name="Wei J."/>
            <person name="Que T."/>
            <person name="Du C."/>
            <person name="Cheng J."/>
            <person name="Dai P."/>
            <person name="Han X."/>
            <person name="Huang E."/>
            <person name="Gao Y."/>
            <person name="Liu J."/>
            <person name="Shao H."/>
            <person name="Ye R."/>
            <person name="Li L."/>
            <person name="Wei W."/>
            <person name="Wang X."/>
            <person name="Wang C."/>
            <person name="Yang T."/>
            <person name="Huo Q."/>
            <person name="Li W."/>
            <person name="Guo W."/>
            <person name="Chen H."/>
            <person name="Zhou L."/>
            <person name="Ni X."/>
            <person name="Tian J."/>
            <person name="Zhou Y."/>
            <person name="Sheng Y."/>
            <person name="Liu T."/>
            <person name="Pan Y."/>
            <person name="Xia L."/>
            <person name="Li J."/>
            <person name="Zhao F."/>
            <person name="Cao W."/>
        </authorList>
    </citation>
    <scope>NUCLEOTIDE SEQUENCE</scope>
    <source>
        <strain evidence="1">Hyas-2018</strain>
    </source>
</reference>
<keyword evidence="2" id="KW-1185">Reference proteome</keyword>
<protein>
    <submittedName>
        <fullName evidence="1">Uncharacterized protein</fullName>
    </submittedName>
</protein>